<reference evidence="1 2" key="1">
    <citation type="journal article" date="2013" name="BMC Genomics">
        <title>The miniature genome of a carnivorous plant Genlisea aurea contains a low number of genes and short non-coding sequences.</title>
        <authorList>
            <person name="Leushkin E.V."/>
            <person name="Sutormin R.A."/>
            <person name="Nabieva E.R."/>
            <person name="Penin A.A."/>
            <person name="Kondrashov A.S."/>
            <person name="Logacheva M.D."/>
        </authorList>
    </citation>
    <scope>NUCLEOTIDE SEQUENCE [LARGE SCALE GENOMIC DNA]</scope>
</reference>
<sequence>MNASGGTRRLHSQYPHHHYSGLRLGDLARETGCSLVGHSSIGCARSPRSSSDAADAPAKFGWLYTRQDGFQLPSEILYATSEETEGLECSFRTSPGTKELLHLLLDSYQARHKARLVAKGYTQREKITLKASALLLSGSSLERIKDELHGCFSIKDLQILSGCRRLPMVQLDWSIKDKPTHENAAQDTATYACYGGTFRCASLSFGHFGVVWSSIGLFCVQTRSRPPAAATVEFIQSLYPKHVSANTLTESPSFIVGDPGFPWRFAVLNQSVCFLENPGLASSLGMCKARVCKNNDNAQPTQLVEEQEERDWNLFVAVTEAESAHTIDGDAWMIDINLLLVPVPQPTWRAGEKQQLIHSDVCGPMSESTLNGSLYYWHIDDDLTRF</sequence>
<gene>
    <name evidence="1" type="ORF">M569_00060</name>
</gene>
<keyword evidence="2" id="KW-1185">Reference proteome</keyword>
<evidence type="ECO:0000313" key="2">
    <source>
        <dbReference type="Proteomes" id="UP000015453"/>
    </source>
</evidence>
<accession>S8D5I6</accession>
<proteinExistence type="predicted"/>
<dbReference type="OrthoDB" id="1000085at2759"/>
<dbReference type="Proteomes" id="UP000015453">
    <property type="component" value="Unassembled WGS sequence"/>
</dbReference>
<dbReference type="EMBL" id="AUSU01000009">
    <property type="protein sequence ID" value="EPS74685.1"/>
    <property type="molecule type" value="Genomic_DNA"/>
</dbReference>
<organism evidence="1 2">
    <name type="scientific">Genlisea aurea</name>
    <dbReference type="NCBI Taxonomy" id="192259"/>
    <lineage>
        <taxon>Eukaryota</taxon>
        <taxon>Viridiplantae</taxon>
        <taxon>Streptophyta</taxon>
        <taxon>Embryophyta</taxon>
        <taxon>Tracheophyta</taxon>
        <taxon>Spermatophyta</taxon>
        <taxon>Magnoliopsida</taxon>
        <taxon>eudicotyledons</taxon>
        <taxon>Gunneridae</taxon>
        <taxon>Pentapetalae</taxon>
        <taxon>asterids</taxon>
        <taxon>lamiids</taxon>
        <taxon>Lamiales</taxon>
        <taxon>Lentibulariaceae</taxon>
        <taxon>Genlisea</taxon>
    </lineage>
</organism>
<evidence type="ECO:0000313" key="1">
    <source>
        <dbReference type="EMBL" id="EPS74685.1"/>
    </source>
</evidence>
<comment type="caution">
    <text evidence="1">The sequence shown here is derived from an EMBL/GenBank/DDBJ whole genome shotgun (WGS) entry which is preliminary data.</text>
</comment>
<dbReference type="AlphaFoldDB" id="S8D5I6"/>
<name>S8D5I6_9LAMI</name>
<protein>
    <submittedName>
        <fullName evidence="1">Uncharacterized protein</fullName>
    </submittedName>
</protein>